<proteinExistence type="predicted"/>
<protein>
    <submittedName>
        <fullName evidence="2">Uncharacterized protein</fullName>
    </submittedName>
</protein>
<dbReference type="EMBL" id="CACVKT020002746">
    <property type="protein sequence ID" value="CAC5379639.1"/>
    <property type="molecule type" value="Genomic_DNA"/>
</dbReference>
<feature type="compositionally biased region" description="Basic and acidic residues" evidence="1">
    <location>
        <begin position="122"/>
        <end position="132"/>
    </location>
</feature>
<sequence>MGMAKILGHHLMPEANINQSPGMPCQTHGQSVFKQERWHQGQSPGAWGGLSQLNSAFLEYSSYHEEARSRPETTANWSGVYGEQLPQKEWGHHNAGDPDQGNNLPANTGGGQYETSHSRYGKWQDNRGEDTRQTPAHTYGDRQDNRDEDTRQTPTRTYGDPRQ</sequence>
<feature type="compositionally biased region" description="Polar residues" evidence="1">
    <location>
        <begin position="16"/>
        <end position="33"/>
    </location>
</feature>
<gene>
    <name evidence="2" type="ORF">MCOR_15682</name>
</gene>
<evidence type="ECO:0000313" key="3">
    <source>
        <dbReference type="Proteomes" id="UP000507470"/>
    </source>
</evidence>
<feature type="compositionally biased region" description="Basic and acidic residues" evidence="1">
    <location>
        <begin position="139"/>
        <end position="151"/>
    </location>
</feature>
<dbReference type="Proteomes" id="UP000507470">
    <property type="component" value="Unassembled WGS sequence"/>
</dbReference>
<organism evidence="2 3">
    <name type="scientific">Mytilus coruscus</name>
    <name type="common">Sea mussel</name>
    <dbReference type="NCBI Taxonomy" id="42192"/>
    <lineage>
        <taxon>Eukaryota</taxon>
        <taxon>Metazoa</taxon>
        <taxon>Spiralia</taxon>
        <taxon>Lophotrochozoa</taxon>
        <taxon>Mollusca</taxon>
        <taxon>Bivalvia</taxon>
        <taxon>Autobranchia</taxon>
        <taxon>Pteriomorphia</taxon>
        <taxon>Mytilida</taxon>
        <taxon>Mytiloidea</taxon>
        <taxon>Mytilidae</taxon>
        <taxon>Mytilinae</taxon>
        <taxon>Mytilus</taxon>
    </lineage>
</organism>
<dbReference type="AlphaFoldDB" id="A0A6J8BAI1"/>
<reference evidence="2 3" key="1">
    <citation type="submission" date="2020-06" db="EMBL/GenBank/DDBJ databases">
        <authorList>
            <person name="Li R."/>
            <person name="Bekaert M."/>
        </authorList>
    </citation>
    <scope>NUCLEOTIDE SEQUENCE [LARGE SCALE GENOMIC DNA]</scope>
    <source>
        <strain evidence="3">wild</strain>
    </source>
</reference>
<feature type="region of interest" description="Disordered" evidence="1">
    <location>
        <begin position="14"/>
        <end position="49"/>
    </location>
</feature>
<keyword evidence="3" id="KW-1185">Reference proteome</keyword>
<evidence type="ECO:0000256" key="1">
    <source>
        <dbReference type="SAM" id="MobiDB-lite"/>
    </source>
</evidence>
<evidence type="ECO:0000313" key="2">
    <source>
        <dbReference type="EMBL" id="CAC5379639.1"/>
    </source>
</evidence>
<accession>A0A6J8BAI1</accession>
<name>A0A6J8BAI1_MYTCO</name>
<feature type="region of interest" description="Disordered" evidence="1">
    <location>
        <begin position="63"/>
        <end position="163"/>
    </location>
</feature>